<feature type="transmembrane region" description="Helical" evidence="8">
    <location>
        <begin position="57"/>
        <end position="74"/>
    </location>
</feature>
<evidence type="ECO:0000313" key="11">
    <source>
        <dbReference type="Proteomes" id="UP001183777"/>
    </source>
</evidence>
<evidence type="ECO:0000313" key="10">
    <source>
        <dbReference type="EMBL" id="MDT0433048.1"/>
    </source>
</evidence>
<evidence type="ECO:0000256" key="4">
    <source>
        <dbReference type="ARBA" id="ARBA00022692"/>
    </source>
</evidence>
<evidence type="ECO:0000256" key="3">
    <source>
        <dbReference type="ARBA" id="ARBA00022475"/>
    </source>
</evidence>
<keyword evidence="11" id="KW-1185">Reference proteome</keyword>
<feature type="transmembrane region" description="Helical" evidence="8">
    <location>
        <begin position="15"/>
        <end position="37"/>
    </location>
</feature>
<dbReference type="PANTHER" id="PTHR42718">
    <property type="entry name" value="MAJOR FACILITATOR SUPERFAMILY MULTIDRUG TRANSPORTER MFSC"/>
    <property type="match status" value="1"/>
</dbReference>
<evidence type="ECO:0000256" key="2">
    <source>
        <dbReference type="ARBA" id="ARBA00022448"/>
    </source>
</evidence>
<protein>
    <submittedName>
        <fullName evidence="10">MFS transporter</fullName>
    </submittedName>
</protein>
<evidence type="ECO:0000256" key="1">
    <source>
        <dbReference type="ARBA" id="ARBA00004651"/>
    </source>
</evidence>
<evidence type="ECO:0000259" key="9">
    <source>
        <dbReference type="PROSITE" id="PS50850"/>
    </source>
</evidence>
<proteinExistence type="predicted"/>
<dbReference type="PROSITE" id="PS50850">
    <property type="entry name" value="MFS"/>
    <property type="match status" value="1"/>
</dbReference>
<keyword evidence="2" id="KW-0813">Transport</keyword>
<keyword evidence="5 8" id="KW-1133">Transmembrane helix</keyword>
<dbReference type="Proteomes" id="UP001183777">
    <property type="component" value="Unassembled WGS sequence"/>
</dbReference>
<keyword evidence="3" id="KW-1003">Cell membrane</keyword>
<feature type="transmembrane region" description="Helical" evidence="8">
    <location>
        <begin position="81"/>
        <end position="100"/>
    </location>
</feature>
<dbReference type="InterPro" id="IPR020846">
    <property type="entry name" value="MFS_dom"/>
</dbReference>
<keyword evidence="4 8" id="KW-0812">Transmembrane</keyword>
<dbReference type="PANTHER" id="PTHR42718:SF46">
    <property type="entry name" value="BLR6921 PROTEIN"/>
    <property type="match status" value="1"/>
</dbReference>
<dbReference type="SUPFAM" id="SSF103473">
    <property type="entry name" value="MFS general substrate transporter"/>
    <property type="match status" value="1"/>
</dbReference>
<name>A0ABU2RZM6_9ACTN</name>
<dbReference type="RefSeq" id="WP_311662074.1">
    <property type="nucleotide sequence ID" value="NZ_JAVREX010000126.1"/>
</dbReference>
<dbReference type="InterPro" id="IPR036259">
    <property type="entry name" value="MFS_trans_sf"/>
</dbReference>
<feature type="non-terminal residue" evidence="10">
    <location>
        <position position="134"/>
    </location>
</feature>
<evidence type="ECO:0000256" key="6">
    <source>
        <dbReference type="ARBA" id="ARBA00023136"/>
    </source>
</evidence>
<accession>A0ABU2RZM6</accession>
<feature type="domain" description="Major facilitator superfamily (MFS) profile" evidence="9">
    <location>
        <begin position="15"/>
        <end position="134"/>
    </location>
</feature>
<evidence type="ECO:0000256" key="8">
    <source>
        <dbReference type="SAM" id="Phobius"/>
    </source>
</evidence>
<evidence type="ECO:0000256" key="5">
    <source>
        <dbReference type="ARBA" id="ARBA00022989"/>
    </source>
</evidence>
<dbReference type="Pfam" id="PF07690">
    <property type="entry name" value="MFS_1"/>
    <property type="match status" value="1"/>
</dbReference>
<gene>
    <name evidence="10" type="ORF">RM649_36215</name>
</gene>
<keyword evidence="7" id="KW-0046">Antibiotic resistance</keyword>
<organism evidence="10 11">
    <name type="scientific">Streptomyces salyersiae</name>
    <dbReference type="NCBI Taxonomy" id="3075530"/>
    <lineage>
        <taxon>Bacteria</taxon>
        <taxon>Bacillati</taxon>
        <taxon>Actinomycetota</taxon>
        <taxon>Actinomycetes</taxon>
        <taxon>Kitasatosporales</taxon>
        <taxon>Streptomycetaceae</taxon>
        <taxon>Streptomyces</taxon>
    </lineage>
</organism>
<feature type="non-terminal residue" evidence="10">
    <location>
        <position position="1"/>
    </location>
</feature>
<evidence type="ECO:0000256" key="7">
    <source>
        <dbReference type="ARBA" id="ARBA00023251"/>
    </source>
</evidence>
<sequence length="134" mass="13746">RTSDSGGAVLRPGRVLAVACMAHGMIVVDTSIVHVAIPAIRESLDASLPTMQSVVTSYVVVIAGLMLAGAAAVGHYGAVRMFRLGVVLFGVTSALCGLAPNGPVLVAMRAAQGLGAVLVMPDTLVMLSDTYRER</sequence>
<dbReference type="EMBL" id="JAVREX010000126">
    <property type="protein sequence ID" value="MDT0433048.1"/>
    <property type="molecule type" value="Genomic_DNA"/>
</dbReference>
<comment type="subcellular location">
    <subcellularLocation>
        <location evidence="1">Cell membrane</location>
        <topology evidence="1">Multi-pass membrane protein</topology>
    </subcellularLocation>
</comment>
<keyword evidence="6 8" id="KW-0472">Membrane</keyword>
<dbReference type="Gene3D" id="1.20.1720.10">
    <property type="entry name" value="Multidrug resistance protein D"/>
    <property type="match status" value="1"/>
</dbReference>
<reference evidence="11" key="1">
    <citation type="submission" date="2023-07" db="EMBL/GenBank/DDBJ databases">
        <title>30 novel species of actinomycetes from the DSMZ collection.</title>
        <authorList>
            <person name="Nouioui I."/>
        </authorList>
    </citation>
    <scope>NUCLEOTIDE SEQUENCE [LARGE SCALE GENOMIC DNA]</scope>
    <source>
        <strain evidence="11">DSM 41770</strain>
    </source>
</reference>
<dbReference type="InterPro" id="IPR011701">
    <property type="entry name" value="MFS"/>
</dbReference>
<comment type="caution">
    <text evidence="10">The sequence shown here is derived from an EMBL/GenBank/DDBJ whole genome shotgun (WGS) entry which is preliminary data.</text>
</comment>